<evidence type="ECO:0000256" key="1">
    <source>
        <dbReference type="SAM" id="MobiDB-lite"/>
    </source>
</evidence>
<accession>A0AAD3XIN5</accession>
<organism evidence="2 3">
    <name type="scientific">Nepenthes gracilis</name>
    <name type="common">Slender pitcher plant</name>
    <dbReference type="NCBI Taxonomy" id="150966"/>
    <lineage>
        <taxon>Eukaryota</taxon>
        <taxon>Viridiplantae</taxon>
        <taxon>Streptophyta</taxon>
        <taxon>Embryophyta</taxon>
        <taxon>Tracheophyta</taxon>
        <taxon>Spermatophyta</taxon>
        <taxon>Magnoliopsida</taxon>
        <taxon>eudicotyledons</taxon>
        <taxon>Gunneridae</taxon>
        <taxon>Pentapetalae</taxon>
        <taxon>Caryophyllales</taxon>
        <taxon>Nepenthaceae</taxon>
        <taxon>Nepenthes</taxon>
    </lineage>
</organism>
<dbReference type="Proteomes" id="UP001279734">
    <property type="component" value="Unassembled WGS sequence"/>
</dbReference>
<evidence type="ECO:0000313" key="3">
    <source>
        <dbReference type="Proteomes" id="UP001279734"/>
    </source>
</evidence>
<gene>
    <name evidence="2" type="ORF">Nepgr_007867</name>
</gene>
<keyword evidence="3" id="KW-1185">Reference proteome</keyword>
<dbReference type="EMBL" id="BSYO01000006">
    <property type="protein sequence ID" value="GMH06027.1"/>
    <property type="molecule type" value="Genomic_DNA"/>
</dbReference>
<sequence length="178" mass="18756">MHSGFKGSGTIPSPSSLSNIVSKSLDPNPPLSPPLLRDEASFVPVRTPSPSKLATPKPVHNSTSPGCSIGAISPPPEVIKQASVGNLSLVDEPRKHPCCGRQLDPSLNGYKSGDFSSNLHHAGWGYNSCTGGAVDEVDADAASVCCWLYGVFFITIDNAADVARTNVMQEGLLNFVFY</sequence>
<reference evidence="2" key="1">
    <citation type="submission" date="2023-05" db="EMBL/GenBank/DDBJ databases">
        <title>Nepenthes gracilis genome sequencing.</title>
        <authorList>
            <person name="Fukushima K."/>
        </authorList>
    </citation>
    <scope>NUCLEOTIDE SEQUENCE</scope>
    <source>
        <strain evidence="2">SING2019-196</strain>
    </source>
</reference>
<proteinExistence type="predicted"/>
<feature type="region of interest" description="Disordered" evidence="1">
    <location>
        <begin position="1"/>
        <end position="67"/>
    </location>
</feature>
<comment type="caution">
    <text evidence="2">The sequence shown here is derived from an EMBL/GenBank/DDBJ whole genome shotgun (WGS) entry which is preliminary data.</text>
</comment>
<name>A0AAD3XIN5_NEPGR</name>
<feature type="compositionally biased region" description="Polar residues" evidence="1">
    <location>
        <begin position="10"/>
        <end position="21"/>
    </location>
</feature>
<evidence type="ECO:0000313" key="2">
    <source>
        <dbReference type="EMBL" id="GMH06027.1"/>
    </source>
</evidence>
<protein>
    <submittedName>
        <fullName evidence="2">Uncharacterized protein</fullName>
    </submittedName>
</protein>
<dbReference type="AlphaFoldDB" id="A0AAD3XIN5"/>